<dbReference type="EMBL" id="PJEO01000057">
    <property type="protein sequence ID" value="PKQ43549.1"/>
    <property type="molecule type" value="Genomic_DNA"/>
</dbReference>
<name>A0A2N3HEZ5_9FLAO</name>
<evidence type="ECO:0000313" key="3">
    <source>
        <dbReference type="Proteomes" id="UP000233435"/>
    </source>
</evidence>
<organism evidence="2 3">
    <name type="scientific">Confluentibacter flavum</name>
    <dbReference type="NCBI Taxonomy" id="1909700"/>
    <lineage>
        <taxon>Bacteria</taxon>
        <taxon>Pseudomonadati</taxon>
        <taxon>Bacteroidota</taxon>
        <taxon>Flavobacteriia</taxon>
        <taxon>Flavobacteriales</taxon>
        <taxon>Flavobacteriaceae</taxon>
        <taxon>Confluentibacter</taxon>
    </lineage>
</organism>
<dbReference type="CDD" id="cd02440">
    <property type="entry name" value="AdoMet_MTases"/>
    <property type="match status" value="1"/>
</dbReference>
<comment type="caution">
    <text evidence="2">The sequence shown here is derived from an EMBL/GenBank/DDBJ whole genome shotgun (WGS) entry which is preliminary data.</text>
</comment>
<dbReference type="Pfam" id="PF13847">
    <property type="entry name" value="Methyltransf_31"/>
    <property type="match status" value="1"/>
</dbReference>
<dbReference type="PANTHER" id="PTHR43861">
    <property type="entry name" value="TRANS-ACONITATE 2-METHYLTRANSFERASE-RELATED"/>
    <property type="match status" value="1"/>
</dbReference>
<dbReference type="RefSeq" id="WP_106661295.1">
    <property type="nucleotide sequence ID" value="NZ_PJEO01000057.1"/>
</dbReference>
<proteinExistence type="predicted"/>
<dbReference type="AlphaFoldDB" id="A0A2N3HEZ5"/>
<dbReference type="Gene3D" id="3.40.50.150">
    <property type="entry name" value="Vaccinia Virus protein VP39"/>
    <property type="match status" value="1"/>
</dbReference>
<dbReference type="InterPro" id="IPR029063">
    <property type="entry name" value="SAM-dependent_MTases_sf"/>
</dbReference>
<sequence length="326" mass="37840">MRLITLDDIIDTYAKLNQRGIHFITSKFSVNKIKRAKTAFNHEKIDSSNWWIIPKVKERWNTLITGNKDLDFKDFTVNTILKNKTNLKMLSLGSGNCCHELKFASFNNFDEILCTDISDVLLNNAETISKNKKLDNIKFEVQDANTFSFPEKYYDIVFFRASLHHFKNIESLIGKSVKEALKDDGILIIDEYVGANRLQFPKYQIDAINEAIKLIPKKYRKRYKLNFYKNKVSGSGIIRMKIADPSECIESANILPSIHKHYNTIYEASYGGNILMTTLKDIAHHFLNTNQANEEVLNQLFEFEDIYLKNHPSDFIFGIYEKPNNK</sequence>
<dbReference type="Proteomes" id="UP000233435">
    <property type="component" value="Unassembled WGS sequence"/>
</dbReference>
<protein>
    <recommendedName>
        <fullName evidence="1">Methyltransferase domain-containing protein</fullName>
    </recommendedName>
</protein>
<feature type="domain" description="Methyltransferase" evidence="1">
    <location>
        <begin position="84"/>
        <end position="198"/>
    </location>
</feature>
<dbReference type="OrthoDB" id="1119595at2"/>
<evidence type="ECO:0000313" key="2">
    <source>
        <dbReference type="EMBL" id="PKQ43549.1"/>
    </source>
</evidence>
<gene>
    <name evidence="2" type="ORF">CSW08_17930</name>
</gene>
<keyword evidence="3" id="KW-1185">Reference proteome</keyword>
<dbReference type="SUPFAM" id="SSF53335">
    <property type="entry name" value="S-adenosyl-L-methionine-dependent methyltransferases"/>
    <property type="match status" value="1"/>
</dbReference>
<evidence type="ECO:0000259" key="1">
    <source>
        <dbReference type="Pfam" id="PF13847"/>
    </source>
</evidence>
<reference evidence="2 3" key="1">
    <citation type="submission" date="2017-12" db="EMBL/GenBank/DDBJ databases">
        <title>Confluentibacter flavum sp. nov., isolated from the saline lake.</title>
        <authorList>
            <person name="Yu L."/>
        </authorList>
    </citation>
    <scope>NUCLEOTIDE SEQUENCE [LARGE SCALE GENOMIC DNA]</scope>
    <source>
        <strain evidence="2 3">3B</strain>
    </source>
</reference>
<accession>A0A2N3HEZ5</accession>
<dbReference type="PANTHER" id="PTHR43861:SF1">
    <property type="entry name" value="TRANS-ACONITATE 2-METHYLTRANSFERASE"/>
    <property type="match status" value="1"/>
</dbReference>
<dbReference type="InterPro" id="IPR025714">
    <property type="entry name" value="Methyltranfer_dom"/>
</dbReference>